<evidence type="ECO:0000259" key="1">
    <source>
        <dbReference type="Pfam" id="PF12728"/>
    </source>
</evidence>
<organism evidence="2 3">
    <name type="scientific">Clostridium scindens (strain JCM 10418 / VPI 12708)</name>
    <dbReference type="NCBI Taxonomy" id="29347"/>
    <lineage>
        <taxon>Bacteria</taxon>
        <taxon>Bacillati</taxon>
        <taxon>Bacillota</taxon>
        <taxon>Clostridia</taxon>
        <taxon>Lachnospirales</taxon>
        <taxon>Lachnospiraceae</taxon>
    </lineage>
</organism>
<evidence type="ECO:0000313" key="2">
    <source>
        <dbReference type="EMBL" id="MSS41918.1"/>
    </source>
</evidence>
<dbReference type="AlphaFoldDB" id="A0A844F622"/>
<dbReference type="RefSeq" id="WP_004606453.1">
    <property type="nucleotide sequence ID" value="NZ_AP024846.1"/>
</dbReference>
<name>A0A844F622_CLOSV</name>
<gene>
    <name evidence="2" type="ORF">FYJ37_16800</name>
</gene>
<evidence type="ECO:0000313" key="3">
    <source>
        <dbReference type="Proteomes" id="UP000462363"/>
    </source>
</evidence>
<protein>
    <submittedName>
        <fullName evidence="2">Helix-turn-helix domain-containing protein</fullName>
    </submittedName>
</protein>
<dbReference type="InterPro" id="IPR038148">
    <property type="entry name" value="Tn1545/Tn916_Xis"/>
</dbReference>
<dbReference type="Proteomes" id="UP000462363">
    <property type="component" value="Unassembled WGS sequence"/>
</dbReference>
<dbReference type="Pfam" id="PF12728">
    <property type="entry name" value="HTH_17"/>
    <property type="match status" value="1"/>
</dbReference>
<proteinExistence type="predicted"/>
<feature type="domain" description="Helix-turn-helix" evidence="1">
    <location>
        <begin position="1"/>
        <end position="50"/>
    </location>
</feature>
<comment type="caution">
    <text evidence="2">The sequence shown here is derived from an EMBL/GenBank/DDBJ whole genome shotgun (WGS) entry which is preliminary data.</text>
</comment>
<dbReference type="InterPro" id="IPR041657">
    <property type="entry name" value="HTH_17"/>
</dbReference>
<dbReference type="EMBL" id="VUMB01000060">
    <property type="protein sequence ID" value="MSS41918.1"/>
    <property type="molecule type" value="Genomic_DNA"/>
</dbReference>
<dbReference type="GeneID" id="62695069"/>
<sequence length="54" mass="6486">MTVEEASQYFSVGQNKIRQLAQQDRFGNWYMMNGNRLLIKKKQFEKMLDKLDTI</sequence>
<dbReference type="Gene3D" id="3.90.105.50">
    <property type="match status" value="1"/>
</dbReference>
<accession>A0A844F622</accession>
<reference evidence="2 3" key="1">
    <citation type="submission" date="2019-08" db="EMBL/GenBank/DDBJ databases">
        <title>In-depth cultivation of the pig gut microbiome towards novel bacterial diversity and tailored functional studies.</title>
        <authorList>
            <person name="Wylensek D."/>
            <person name="Hitch T.C.A."/>
            <person name="Clavel T."/>
        </authorList>
    </citation>
    <scope>NUCLEOTIDE SEQUENCE [LARGE SCALE GENOMIC DNA]</scope>
    <source>
        <strain evidence="2 3">BL-389-WT-3D</strain>
    </source>
</reference>